<dbReference type="PROSITE" id="PS50071">
    <property type="entry name" value="HOMEOBOX_2"/>
    <property type="match status" value="1"/>
</dbReference>
<dbReference type="InterPro" id="IPR001356">
    <property type="entry name" value="HD"/>
</dbReference>
<dbReference type="GO" id="GO:0003677">
    <property type="term" value="F:DNA binding"/>
    <property type="evidence" value="ECO:0007669"/>
    <property type="project" value="UniProtKB-UniRule"/>
</dbReference>
<dbReference type="Proteomes" id="UP000193498">
    <property type="component" value="Unassembled WGS sequence"/>
</dbReference>
<dbReference type="SUPFAM" id="SSF46689">
    <property type="entry name" value="Homeodomain-like"/>
    <property type="match status" value="1"/>
</dbReference>
<evidence type="ECO:0000313" key="8">
    <source>
        <dbReference type="Proteomes" id="UP000193498"/>
    </source>
</evidence>
<feature type="non-terminal residue" evidence="7">
    <location>
        <position position="68"/>
    </location>
</feature>
<evidence type="ECO:0000256" key="3">
    <source>
        <dbReference type="ARBA" id="ARBA00023242"/>
    </source>
</evidence>
<evidence type="ECO:0000256" key="4">
    <source>
        <dbReference type="PROSITE-ProRule" id="PRU00108"/>
    </source>
</evidence>
<dbReference type="InParanoid" id="A0A1Y1VWW9"/>
<evidence type="ECO:0000256" key="1">
    <source>
        <dbReference type="ARBA" id="ARBA00023125"/>
    </source>
</evidence>
<dbReference type="GO" id="GO:0005634">
    <property type="term" value="C:nucleus"/>
    <property type="evidence" value="ECO:0007669"/>
    <property type="project" value="UniProtKB-SubCell"/>
</dbReference>
<proteinExistence type="predicted"/>
<dbReference type="SMART" id="SM00389">
    <property type="entry name" value="HOX"/>
    <property type="match status" value="1"/>
</dbReference>
<dbReference type="GO" id="GO:0006355">
    <property type="term" value="P:regulation of DNA-templated transcription"/>
    <property type="evidence" value="ECO:0007669"/>
    <property type="project" value="InterPro"/>
</dbReference>
<dbReference type="AlphaFoldDB" id="A0A1Y1VWW9"/>
<keyword evidence="3 4" id="KW-0539">Nucleus</keyword>
<dbReference type="InterPro" id="IPR050224">
    <property type="entry name" value="TALE_homeobox"/>
</dbReference>
<keyword evidence="1 4" id="KW-0238">DNA-binding</keyword>
<dbReference type="PANTHER" id="PTHR11850">
    <property type="entry name" value="HOMEOBOX PROTEIN TRANSCRIPTION FACTORS"/>
    <property type="match status" value="1"/>
</dbReference>
<dbReference type="InterPro" id="IPR008422">
    <property type="entry name" value="KN_HD"/>
</dbReference>
<comment type="subcellular location">
    <subcellularLocation>
        <location evidence="4">Nucleus</location>
    </subcellularLocation>
</comment>
<organism evidence="7 8">
    <name type="scientific">Basidiobolus meristosporus CBS 931.73</name>
    <dbReference type="NCBI Taxonomy" id="1314790"/>
    <lineage>
        <taxon>Eukaryota</taxon>
        <taxon>Fungi</taxon>
        <taxon>Fungi incertae sedis</taxon>
        <taxon>Zoopagomycota</taxon>
        <taxon>Entomophthoromycotina</taxon>
        <taxon>Basidiobolomycetes</taxon>
        <taxon>Basidiobolales</taxon>
        <taxon>Basidiobolaceae</taxon>
        <taxon>Basidiobolus</taxon>
    </lineage>
</organism>
<dbReference type="STRING" id="1314790.A0A1Y1VWW9"/>
<protein>
    <recommendedName>
        <fullName evidence="6">Homeobox domain-containing protein</fullName>
    </recommendedName>
</protein>
<gene>
    <name evidence="7" type="ORF">K493DRAFT_143803</name>
</gene>
<dbReference type="CDD" id="cd00086">
    <property type="entry name" value="homeodomain"/>
    <property type="match status" value="1"/>
</dbReference>
<accession>A0A1Y1VWW9</accession>
<dbReference type="OrthoDB" id="10056939at2759"/>
<dbReference type="InterPro" id="IPR009057">
    <property type="entry name" value="Homeodomain-like_sf"/>
</dbReference>
<feature type="region of interest" description="Disordered" evidence="5">
    <location>
        <begin position="1"/>
        <end position="20"/>
    </location>
</feature>
<dbReference type="EMBL" id="MCFE01001132">
    <property type="protein sequence ID" value="ORX65772.1"/>
    <property type="molecule type" value="Genomic_DNA"/>
</dbReference>
<sequence>STEGLPQPEKKAKRRSNHPPEIREILMQWLLEHADNPYPTQAEKLTLCQKTGLPVKKINDWFVNARRR</sequence>
<feature type="domain" description="Homeobox" evidence="6">
    <location>
        <begin position="9"/>
        <end position="68"/>
    </location>
</feature>
<keyword evidence="8" id="KW-1185">Reference proteome</keyword>
<evidence type="ECO:0000256" key="5">
    <source>
        <dbReference type="SAM" id="MobiDB-lite"/>
    </source>
</evidence>
<name>A0A1Y1VWW9_9FUNG</name>
<keyword evidence="2 4" id="KW-0371">Homeobox</keyword>
<evidence type="ECO:0000259" key="6">
    <source>
        <dbReference type="PROSITE" id="PS50071"/>
    </source>
</evidence>
<dbReference type="Pfam" id="PF05920">
    <property type="entry name" value="Homeobox_KN"/>
    <property type="match status" value="1"/>
</dbReference>
<reference evidence="7 8" key="1">
    <citation type="submission" date="2016-07" db="EMBL/GenBank/DDBJ databases">
        <title>Pervasive Adenine N6-methylation of Active Genes in Fungi.</title>
        <authorList>
            <consortium name="DOE Joint Genome Institute"/>
            <person name="Mondo S.J."/>
            <person name="Dannebaum R.O."/>
            <person name="Kuo R.C."/>
            <person name="Labutti K."/>
            <person name="Haridas S."/>
            <person name="Kuo A."/>
            <person name="Salamov A."/>
            <person name="Ahrendt S.R."/>
            <person name="Lipzen A."/>
            <person name="Sullivan W."/>
            <person name="Andreopoulos W.B."/>
            <person name="Clum A."/>
            <person name="Lindquist E."/>
            <person name="Daum C."/>
            <person name="Ramamoorthy G.K."/>
            <person name="Gryganskyi A."/>
            <person name="Culley D."/>
            <person name="Magnuson J.K."/>
            <person name="James T.Y."/>
            <person name="O'Malley M.A."/>
            <person name="Stajich J.E."/>
            <person name="Spatafora J.W."/>
            <person name="Visel A."/>
            <person name="Grigoriev I.V."/>
        </authorList>
    </citation>
    <scope>NUCLEOTIDE SEQUENCE [LARGE SCALE GENOMIC DNA]</scope>
    <source>
        <strain evidence="7 8">CBS 931.73</strain>
    </source>
</reference>
<feature type="non-terminal residue" evidence="7">
    <location>
        <position position="1"/>
    </location>
</feature>
<dbReference type="Gene3D" id="1.10.10.60">
    <property type="entry name" value="Homeodomain-like"/>
    <property type="match status" value="1"/>
</dbReference>
<evidence type="ECO:0000256" key="2">
    <source>
        <dbReference type="ARBA" id="ARBA00023155"/>
    </source>
</evidence>
<evidence type="ECO:0000313" key="7">
    <source>
        <dbReference type="EMBL" id="ORX65772.1"/>
    </source>
</evidence>
<comment type="caution">
    <text evidence="7">The sequence shown here is derived from an EMBL/GenBank/DDBJ whole genome shotgun (WGS) entry which is preliminary data.</text>
</comment>